<evidence type="ECO:0000313" key="1">
    <source>
        <dbReference type="EMBL" id="AYP70054.1"/>
    </source>
</evidence>
<sequence length="70" mass="8046">MGIQEMHDDEVRARLGLAPVDRPATIEERIEANMVRAMPEPYDVEDHPRCTCRDSDVGWMDCPVHPEPCR</sequence>
<dbReference type="Proteomes" id="UP000292006">
    <property type="component" value="Segment"/>
</dbReference>
<proteinExistence type="predicted"/>
<accession>A0A455LM31</accession>
<gene>
    <name evidence="1" type="ORF">CRB2_68</name>
</gene>
<organism evidence="1 2">
    <name type="scientific">Mycobacterium phage CRB2</name>
    <dbReference type="NCBI Taxonomy" id="2483623"/>
    <lineage>
        <taxon>Viruses</taxon>
        <taxon>Duplodnaviria</taxon>
        <taxon>Heunggongvirae</taxon>
        <taxon>Uroviricota</taxon>
        <taxon>Caudoviricetes</taxon>
        <taxon>Bclasvirinae</taxon>
        <taxon>Quesadillavirus</taxon>
        <taxon>Quesadillavirus CRB2</taxon>
    </lineage>
</organism>
<dbReference type="EMBL" id="MK059749">
    <property type="protein sequence ID" value="AYP70054.1"/>
    <property type="molecule type" value="Genomic_DNA"/>
</dbReference>
<keyword evidence="2" id="KW-1185">Reference proteome</keyword>
<protein>
    <submittedName>
        <fullName evidence="1">Uncharacterized protein</fullName>
    </submittedName>
</protein>
<reference evidence="1 2" key="1">
    <citation type="journal article" date="2019" name="PLoS ONE">
        <title>Mycobacteriophage CRB2 defines a new subcluster in mycobacteriophage classification.</title>
        <authorList>
            <person name="Suarez C.A."/>
            <person name="Franceschelli J.J."/>
            <person name="Morbidoni H.R."/>
        </authorList>
    </citation>
    <scope>NUCLEOTIDE SEQUENCE [LARGE SCALE GENOMIC DNA]</scope>
</reference>
<name>A0A455LM31_9CAUD</name>
<evidence type="ECO:0000313" key="2">
    <source>
        <dbReference type="Proteomes" id="UP000292006"/>
    </source>
</evidence>